<dbReference type="NCBIfam" id="TIGR04045">
    <property type="entry name" value="MSMEG_0567_GNAT"/>
    <property type="match status" value="1"/>
</dbReference>
<dbReference type="AlphaFoldDB" id="A0A562QQU8"/>
<keyword evidence="3" id="KW-1185">Reference proteome</keyword>
<dbReference type="Gene3D" id="3.40.630.30">
    <property type="match status" value="1"/>
</dbReference>
<organism evidence="2 3">
    <name type="scientific">Halalkalibacter nanhaiisediminis</name>
    <dbReference type="NCBI Taxonomy" id="688079"/>
    <lineage>
        <taxon>Bacteria</taxon>
        <taxon>Bacillati</taxon>
        <taxon>Bacillota</taxon>
        <taxon>Bacilli</taxon>
        <taxon>Bacillales</taxon>
        <taxon>Bacillaceae</taxon>
        <taxon>Halalkalibacter</taxon>
    </lineage>
</organism>
<dbReference type="InterPro" id="IPR024035">
    <property type="entry name" value="MSMEG_0567_GNAT"/>
</dbReference>
<dbReference type="PROSITE" id="PS51186">
    <property type="entry name" value="GNAT"/>
    <property type="match status" value="1"/>
</dbReference>
<dbReference type="InterPro" id="IPR000182">
    <property type="entry name" value="GNAT_dom"/>
</dbReference>
<dbReference type="EMBL" id="VLKZ01000002">
    <property type="protein sequence ID" value="TWI59104.1"/>
    <property type="molecule type" value="Genomic_DNA"/>
</dbReference>
<reference evidence="2 3" key="1">
    <citation type="journal article" date="2015" name="Stand. Genomic Sci.">
        <title>Genomic Encyclopedia of Bacterial and Archaeal Type Strains, Phase III: the genomes of soil and plant-associated and newly described type strains.</title>
        <authorList>
            <person name="Whitman W.B."/>
            <person name="Woyke T."/>
            <person name="Klenk H.P."/>
            <person name="Zhou Y."/>
            <person name="Lilburn T.G."/>
            <person name="Beck B.J."/>
            <person name="De Vos P."/>
            <person name="Vandamme P."/>
            <person name="Eisen J.A."/>
            <person name="Garrity G."/>
            <person name="Hugenholtz P."/>
            <person name="Kyrpides N.C."/>
        </authorList>
    </citation>
    <scope>NUCLEOTIDE SEQUENCE [LARGE SCALE GENOMIC DNA]</scope>
    <source>
        <strain evidence="2 3">CGMCC 1.10116</strain>
    </source>
</reference>
<dbReference type="GO" id="GO:0016747">
    <property type="term" value="F:acyltransferase activity, transferring groups other than amino-acyl groups"/>
    <property type="evidence" value="ECO:0007669"/>
    <property type="project" value="InterPro"/>
</dbReference>
<dbReference type="SUPFAM" id="SSF55729">
    <property type="entry name" value="Acyl-CoA N-acyltransferases (Nat)"/>
    <property type="match status" value="1"/>
</dbReference>
<sequence>MLRNYVIKVATTDQEIQESFALRKLVFVEEQQLFQETDADEHDKHAIYINAYSVKKQQLVGTVRCYEDHQNLGVWWGGRLAVQMNYRVKGIGVYLIRSAVEEVRQRHARRFLATVQAENIRLFEKLGWEQVEELFTLNGFQHQMMEVSCHEFHKARQHA</sequence>
<gene>
    <name evidence="2" type="ORF">IQ10_00816</name>
</gene>
<dbReference type="InterPro" id="IPR016181">
    <property type="entry name" value="Acyl_CoA_acyltransferase"/>
</dbReference>
<name>A0A562QQU8_9BACI</name>
<dbReference type="RefSeq" id="WP_242009726.1">
    <property type="nucleotide sequence ID" value="NZ_VLKZ01000002.1"/>
</dbReference>
<evidence type="ECO:0000313" key="3">
    <source>
        <dbReference type="Proteomes" id="UP000315711"/>
    </source>
</evidence>
<dbReference type="Proteomes" id="UP000315711">
    <property type="component" value="Unassembled WGS sequence"/>
</dbReference>
<dbReference type="CDD" id="cd04301">
    <property type="entry name" value="NAT_SF"/>
    <property type="match status" value="1"/>
</dbReference>
<keyword evidence="2" id="KW-0808">Transferase</keyword>
<evidence type="ECO:0000313" key="2">
    <source>
        <dbReference type="EMBL" id="TWI59104.1"/>
    </source>
</evidence>
<protein>
    <submittedName>
        <fullName evidence="2">Putative N-acetyltransferase (TIGR04045 family)</fullName>
    </submittedName>
</protein>
<dbReference type="Pfam" id="PF00583">
    <property type="entry name" value="Acetyltransf_1"/>
    <property type="match status" value="1"/>
</dbReference>
<accession>A0A562QQU8</accession>
<feature type="domain" description="N-acetyltransferase" evidence="1">
    <location>
        <begin position="5"/>
        <end position="150"/>
    </location>
</feature>
<evidence type="ECO:0000259" key="1">
    <source>
        <dbReference type="PROSITE" id="PS51186"/>
    </source>
</evidence>
<proteinExistence type="predicted"/>
<comment type="caution">
    <text evidence="2">The sequence shown here is derived from an EMBL/GenBank/DDBJ whole genome shotgun (WGS) entry which is preliminary data.</text>
</comment>